<dbReference type="AlphaFoldDB" id="A0A9P0IMF8"/>
<dbReference type="GO" id="GO:0005576">
    <property type="term" value="C:extracellular region"/>
    <property type="evidence" value="ECO:0007669"/>
    <property type="project" value="InterPro"/>
</dbReference>
<keyword evidence="4" id="KW-1015">Disulfide bond</keyword>
<organism evidence="8 9">
    <name type="scientific">Chironomus riparius</name>
    <dbReference type="NCBI Taxonomy" id="315576"/>
    <lineage>
        <taxon>Eukaryota</taxon>
        <taxon>Metazoa</taxon>
        <taxon>Ecdysozoa</taxon>
        <taxon>Arthropoda</taxon>
        <taxon>Hexapoda</taxon>
        <taxon>Insecta</taxon>
        <taxon>Pterygota</taxon>
        <taxon>Neoptera</taxon>
        <taxon>Endopterygota</taxon>
        <taxon>Diptera</taxon>
        <taxon>Nematocera</taxon>
        <taxon>Chironomoidea</taxon>
        <taxon>Chironomidae</taxon>
        <taxon>Chironominae</taxon>
        <taxon>Chironomus</taxon>
    </lineage>
</organism>
<gene>
    <name evidence="8" type="ORF">CHIRRI_LOCUS1787</name>
</gene>
<dbReference type="Pfam" id="PF01607">
    <property type="entry name" value="CBM_14"/>
    <property type="match status" value="7"/>
</dbReference>
<feature type="domain" description="Chitin-binding type-2" evidence="7">
    <location>
        <begin position="346"/>
        <end position="402"/>
    </location>
</feature>
<keyword evidence="5" id="KW-0325">Glycoprotein</keyword>
<reference evidence="8" key="2">
    <citation type="submission" date="2022-10" db="EMBL/GenBank/DDBJ databases">
        <authorList>
            <consortium name="ENA_rothamsted_submissions"/>
            <consortium name="culmorum"/>
            <person name="King R."/>
        </authorList>
    </citation>
    <scope>NUCLEOTIDE SEQUENCE</scope>
</reference>
<feature type="domain" description="Chitin-binding type-2" evidence="7">
    <location>
        <begin position="83"/>
        <end position="137"/>
    </location>
</feature>
<proteinExistence type="predicted"/>
<dbReference type="Proteomes" id="UP001153620">
    <property type="component" value="Chromosome 1"/>
</dbReference>
<dbReference type="SUPFAM" id="SSF57625">
    <property type="entry name" value="Invertebrate chitin-binding proteins"/>
    <property type="match status" value="8"/>
</dbReference>
<keyword evidence="1" id="KW-0147">Chitin-binding</keyword>
<evidence type="ECO:0000256" key="2">
    <source>
        <dbReference type="ARBA" id="ARBA00022729"/>
    </source>
</evidence>
<feature type="domain" description="Chitin-binding type-2" evidence="7">
    <location>
        <begin position="286"/>
        <end position="343"/>
    </location>
</feature>
<feature type="domain" description="Chitin-binding type-2" evidence="7">
    <location>
        <begin position="24"/>
        <end position="80"/>
    </location>
</feature>
<name>A0A9P0IMF8_9DIPT</name>
<dbReference type="InterPro" id="IPR036508">
    <property type="entry name" value="Chitin-bd_dom_sf"/>
</dbReference>
<evidence type="ECO:0000313" key="8">
    <source>
        <dbReference type="EMBL" id="CAH1710779.1"/>
    </source>
</evidence>
<protein>
    <recommendedName>
        <fullName evidence="7">Chitin-binding type-2 domain-containing protein</fullName>
    </recommendedName>
</protein>
<sequence length="538" mass="61868">MFRIAAAVVAFAIINLANFVECINFICNNTDEFYYTMPQTNCAMYYRCREGHKINYECPLGMMFDFYRQKCISNTNVCFESTCHEKFDNSYYPDTTQSCHRFFRCQNGKILSYENCKSGYLFNGTQCQYAETVKCDVPNSMLYNNQKTALKTKRSCDLHSYDECRFLSDGFYADESSKNCKSYIKCLNGKTAHLKCPSSSVFDPIEGNCVPDTIYECPKSSRLERLCKGKADGVHPDPRFSCNAYVKCYRGAPIQFEECLLGQVFDNHRKQCVYKSTSLCIHETRSSDCMHLEMGYYQDRSLESSCKNYFFCYNGRKTTFSCSNNELFNGESCVEERQYTCPNLDEDSCDTKEDGYYKDNNLDCRSYFYCSSNRKYSFLCKDGQAFDGNRCVSKRHVDICVKKNSDCSGKSDGYYQDVKSGCSKYFYCKQSEKLQVITCRNGRIFNGHSCVSPQSYACPNVGYNLALKLNCVQRKCTQCPHDGFFADYDSRCKNYHFCVNGSATKLSCLKNFIFNENEGLCVPQDKYQCPVYCSGECS</sequence>
<feature type="domain" description="Chitin-binding type-2" evidence="7">
    <location>
        <begin position="473"/>
        <end position="531"/>
    </location>
</feature>
<evidence type="ECO:0000259" key="7">
    <source>
        <dbReference type="PROSITE" id="PS50940"/>
    </source>
</evidence>
<dbReference type="PROSITE" id="PS50940">
    <property type="entry name" value="CHIT_BIND_II"/>
    <property type="match status" value="8"/>
</dbReference>
<accession>A0A9P0IMF8</accession>
<feature type="domain" description="Chitin-binding type-2" evidence="7">
    <location>
        <begin position="404"/>
        <end position="460"/>
    </location>
</feature>
<feature type="signal peptide" evidence="6">
    <location>
        <begin position="1"/>
        <end position="22"/>
    </location>
</feature>
<evidence type="ECO:0000256" key="5">
    <source>
        <dbReference type="ARBA" id="ARBA00023180"/>
    </source>
</evidence>
<dbReference type="Gene3D" id="2.170.140.10">
    <property type="entry name" value="Chitin binding domain"/>
    <property type="match status" value="4"/>
</dbReference>
<dbReference type="SMART" id="SM00494">
    <property type="entry name" value="ChtBD2"/>
    <property type="match status" value="8"/>
</dbReference>
<keyword evidence="9" id="KW-1185">Reference proteome</keyword>
<evidence type="ECO:0000256" key="3">
    <source>
        <dbReference type="ARBA" id="ARBA00022737"/>
    </source>
</evidence>
<keyword evidence="3" id="KW-0677">Repeat</keyword>
<feature type="domain" description="Chitin-binding type-2" evidence="7">
    <location>
        <begin position="224"/>
        <end position="282"/>
    </location>
</feature>
<feature type="chain" id="PRO_5040229305" description="Chitin-binding type-2 domain-containing protein" evidence="6">
    <location>
        <begin position="23"/>
        <end position="538"/>
    </location>
</feature>
<dbReference type="InterPro" id="IPR002557">
    <property type="entry name" value="Chitin-bd_dom"/>
</dbReference>
<evidence type="ECO:0000313" key="9">
    <source>
        <dbReference type="Proteomes" id="UP001153620"/>
    </source>
</evidence>
<dbReference type="OrthoDB" id="7752550at2759"/>
<dbReference type="GO" id="GO:0008061">
    <property type="term" value="F:chitin binding"/>
    <property type="evidence" value="ECO:0007669"/>
    <property type="project" value="UniProtKB-KW"/>
</dbReference>
<reference evidence="8" key="1">
    <citation type="submission" date="2022-01" db="EMBL/GenBank/DDBJ databases">
        <authorList>
            <person name="King R."/>
        </authorList>
    </citation>
    <scope>NUCLEOTIDE SEQUENCE</scope>
</reference>
<evidence type="ECO:0000256" key="4">
    <source>
        <dbReference type="ARBA" id="ARBA00023157"/>
    </source>
</evidence>
<evidence type="ECO:0000256" key="6">
    <source>
        <dbReference type="SAM" id="SignalP"/>
    </source>
</evidence>
<evidence type="ECO:0000256" key="1">
    <source>
        <dbReference type="ARBA" id="ARBA00022669"/>
    </source>
</evidence>
<dbReference type="PANTHER" id="PTHR23301">
    <property type="entry name" value="CHITIN BINDING PERITROPHIN-A"/>
    <property type="match status" value="1"/>
</dbReference>
<feature type="domain" description="Chitin-binding type-2" evidence="7">
    <location>
        <begin position="161"/>
        <end position="219"/>
    </location>
</feature>
<dbReference type="PANTHER" id="PTHR23301:SF0">
    <property type="entry name" value="CHITIN-BINDING TYPE-2 DOMAIN-CONTAINING PROTEIN-RELATED"/>
    <property type="match status" value="1"/>
</dbReference>
<dbReference type="EMBL" id="OU895877">
    <property type="protein sequence ID" value="CAH1710779.1"/>
    <property type="molecule type" value="Genomic_DNA"/>
</dbReference>
<dbReference type="InterPro" id="IPR051940">
    <property type="entry name" value="Chitin_bind-dev_reg"/>
</dbReference>
<keyword evidence="2 6" id="KW-0732">Signal</keyword>